<evidence type="ECO:0000313" key="3">
    <source>
        <dbReference type="Proteomes" id="UP001204953"/>
    </source>
</evidence>
<evidence type="ECO:0000313" key="2">
    <source>
        <dbReference type="EMBL" id="MCP2731853.1"/>
    </source>
</evidence>
<dbReference type="Proteomes" id="UP001204953">
    <property type="component" value="Unassembled WGS sequence"/>
</dbReference>
<accession>A0AAE3GXV7</accession>
<dbReference type="RefSeq" id="WP_254014585.1">
    <property type="nucleotide sequence ID" value="NZ_JAMZMM010000413.1"/>
</dbReference>
<sequence length="179" mass="21384">MLHLALVQKNEDVGGGKLQLLARQQSDHCWAVINPESTIVTDRNSLHEGLLVLVDLSDNQEVQSIKPAQDWVLTIVQKYLSHGITPSFLQEESARIEEWRRDLTSQSQDLTRQRAEFEARRDRITATEQELEQQKQRLERMAEQLKERESELKQERRRLEEWEQRLEEWEERLREKEEE</sequence>
<comment type="caution">
    <text evidence="2">The sequence shown here is derived from an EMBL/GenBank/DDBJ whole genome shotgun (WGS) entry which is preliminary data.</text>
</comment>
<dbReference type="Gene3D" id="1.10.287.2610">
    <property type="match status" value="1"/>
</dbReference>
<evidence type="ECO:0000256" key="1">
    <source>
        <dbReference type="SAM" id="Coils"/>
    </source>
</evidence>
<keyword evidence="1" id="KW-0175">Coiled coil</keyword>
<reference evidence="2" key="1">
    <citation type="submission" date="2022-06" db="EMBL/GenBank/DDBJ databases">
        <title>New cyanobacteria of genus Symplocastrum in benthos of Lake Baikal.</title>
        <authorList>
            <person name="Sorokovikova E."/>
            <person name="Tikhonova I."/>
            <person name="Krasnopeev A."/>
            <person name="Evseev P."/>
            <person name="Gladkikh A."/>
            <person name="Belykh O."/>
        </authorList>
    </citation>
    <scope>NUCLEOTIDE SEQUENCE</scope>
    <source>
        <strain evidence="2">BBK-W-15</strain>
    </source>
</reference>
<proteinExistence type="predicted"/>
<protein>
    <submittedName>
        <fullName evidence="2">Uncharacterized protein</fullName>
    </submittedName>
</protein>
<dbReference type="EMBL" id="JAMZMM010000413">
    <property type="protein sequence ID" value="MCP2731853.1"/>
    <property type="molecule type" value="Genomic_DNA"/>
</dbReference>
<feature type="coiled-coil region" evidence="1">
    <location>
        <begin position="89"/>
        <end position="179"/>
    </location>
</feature>
<organism evidence="2 3">
    <name type="scientific">Limnofasciculus baicalensis BBK-W-15</name>
    <dbReference type="NCBI Taxonomy" id="2699891"/>
    <lineage>
        <taxon>Bacteria</taxon>
        <taxon>Bacillati</taxon>
        <taxon>Cyanobacteriota</taxon>
        <taxon>Cyanophyceae</taxon>
        <taxon>Coleofasciculales</taxon>
        <taxon>Coleofasciculaceae</taxon>
        <taxon>Limnofasciculus</taxon>
        <taxon>Limnofasciculus baicalensis</taxon>
    </lineage>
</organism>
<dbReference type="AlphaFoldDB" id="A0AAE3GXV7"/>
<keyword evidence="3" id="KW-1185">Reference proteome</keyword>
<name>A0AAE3GXV7_9CYAN</name>
<gene>
    <name evidence="2" type="ORF">NJ959_25815</name>
</gene>